<organism evidence="3 4">
    <name type="scientific">Lysobacter stagni</name>
    <dbReference type="NCBI Taxonomy" id="3045172"/>
    <lineage>
        <taxon>Bacteria</taxon>
        <taxon>Pseudomonadati</taxon>
        <taxon>Pseudomonadota</taxon>
        <taxon>Gammaproteobacteria</taxon>
        <taxon>Lysobacterales</taxon>
        <taxon>Lysobacteraceae</taxon>
        <taxon>Lysobacter</taxon>
    </lineage>
</organism>
<comment type="caution">
    <text evidence="3">The sequence shown here is derived from an EMBL/GenBank/DDBJ whole genome shotgun (WGS) entry which is preliminary data.</text>
</comment>
<dbReference type="RefSeq" id="WP_283213781.1">
    <property type="nucleotide sequence ID" value="NZ_JASGBI010000001.1"/>
</dbReference>
<keyword evidence="3" id="KW-0238">DNA-binding</keyword>
<gene>
    <name evidence="3" type="ORF">QLQ15_16235</name>
</gene>
<dbReference type="Pfam" id="PF09836">
    <property type="entry name" value="DUF2063"/>
    <property type="match status" value="1"/>
</dbReference>
<proteinExistence type="predicted"/>
<sequence>MHAPEVPARLRAQQLALTRHLRDPQAQPAPEGVEDRRLAVYRELLFNNVASLLAGNFPVIRTLLDDDTWHALVRAFFRDHRCQTPLFPELGREFLRFLESRDTLEPPFLAELAHYEWVELALQISEATVPAHDPDGDLLDARPLLSPLAWPLAYAWPVHRIGPDYRPASLPDAPTLLLVRRDTDGTVRFSELSPLAFRLLQRIEESPQLHGRAQLLALAAEAGVADADAFVAQGLGLLRQMQGAGVIPGTVRDDPAD</sequence>
<dbReference type="Gene3D" id="3.90.930.50">
    <property type="match status" value="1"/>
</dbReference>
<evidence type="ECO:0000313" key="4">
    <source>
        <dbReference type="Proteomes" id="UP001321580"/>
    </source>
</evidence>
<keyword evidence="4" id="KW-1185">Reference proteome</keyword>
<dbReference type="Pfam" id="PF22106">
    <property type="entry name" value="NGO1945_C"/>
    <property type="match status" value="1"/>
</dbReference>
<protein>
    <submittedName>
        <fullName evidence="3">DNA-binding domain-containing protein</fullName>
    </submittedName>
</protein>
<feature type="domain" description="Putative DNA-binding" evidence="1">
    <location>
        <begin position="13"/>
        <end position="98"/>
    </location>
</feature>
<accession>A0ABT6XK47</accession>
<dbReference type="InterPro" id="IPR054098">
    <property type="entry name" value="NGO1945-like_C"/>
</dbReference>
<name>A0ABT6XK47_9GAMM</name>
<evidence type="ECO:0000259" key="2">
    <source>
        <dbReference type="Pfam" id="PF22106"/>
    </source>
</evidence>
<feature type="domain" description="NGO1945-like C-terminal" evidence="2">
    <location>
        <begin position="146"/>
        <end position="241"/>
    </location>
</feature>
<dbReference type="Gene3D" id="1.10.150.690">
    <property type="entry name" value="DUF2063"/>
    <property type="match status" value="1"/>
</dbReference>
<dbReference type="InterPro" id="IPR018640">
    <property type="entry name" value="DUF2063"/>
</dbReference>
<evidence type="ECO:0000313" key="3">
    <source>
        <dbReference type="EMBL" id="MDI9240454.1"/>
    </source>
</evidence>
<reference evidence="3 4" key="1">
    <citation type="submission" date="2023-05" db="EMBL/GenBank/DDBJ databases">
        <title>Lysobacter sp. strain LF1 Genome sequencing and assembly.</title>
        <authorList>
            <person name="Jung Y."/>
        </authorList>
    </citation>
    <scope>NUCLEOTIDE SEQUENCE [LARGE SCALE GENOMIC DNA]</scope>
    <source>
        <strain evidence="3 4">LF1</strain>
    </source>
</reference>
<evidence type="ECO:0000259" key="1">
    <source>
        <dbReference type="Pfam" id="PF09836"/>
    </source>
</evidence>
<dbReference type="InterPro" id="IPR044922">
    <property type="entry name" value="DUF2063_N_sf"/>
</dbReference>
<dbReference type="EMBL" id="JASGBI010000001">
    <property type="protein sequence ID" value="MDI9240454.1"/>
    <property type="molecule type" value="Genomic_DNA"/>
</dbReference>
<dbReference type="Proteomes" id="UP001321580">
    <property type="component" value="Unassembled WGS sequence"/>
</dbReference>
<dbReference type="GO" id="GO:0003677">
    <property type="term" value="F:DNA binding"/>
    <property type="evidence" value="ECO:0007669"/>
    <property type="project" value="UniProtKB-KW"/>
</dbReference>